<proteinExistence type="predicted"/>
<gene>
    <name evidence="1" type="ORF">BDY19DRAFT_892905</name>
</gene>
<organism evidence="1 2">
    <name type="scientific">Irpex rosettiformis</name>
    <dbReference type="NCBI Taxonomy" id="378272"/>
    <lineage>
        <taxon>Eukaryota</taxon>
        <taxon>Fungi</taxon>
        <taxon>Dikarya</taxon>
        <taxon>Basidiomycota</taxon>
        <taxon>Agaricomycotina</taxon>
        <taxon>Agaricomycetes</taxon>
        <taxon>Polyporales</taxon>
        <taxon>Irpicaceae</taxon>
        <taxon>Irpex</taxon>
    </lineage>
</organism>
<keyword evidence="2" id="KW-1185">Reference proteome</keyword>
<evidence type="ECO:0000313" key="1">
    <source>
        <dbReference type="EMBL" id="KAI0087525.1"/>
    </source>
</evidence>
<name>A0ACB8TZT3_9APHY</name>
<accession>A0ACB8TZT3</accession>
<dbReference type="Proteomes" id="UP001055072">
    <property type="component" value="Unassembled WGS sequence"/>
</dbReference>
<sequence>MEGIADAQPIWQAPVYDVSRKPALKYTIPSLVEAESSGNFVRCAKWCPDGSVALAQCENATLQYLDIPSSLLFDTAPNSPKTPPPFAQPSPILDFAWYPFASSANPASFCFLTSVRECPVKLLDALDGRLRASYSIVDHRERQVAPHSLAFNGTATKIYCGFEDAIEVFDTQHPGDGTRWRTTPSKKSRDGLKVTLGIISALAFSSDTSSGVFAAGSLNPSSPSSSNLAIFTEATGQVPVMFVGNDSAGSGFGIRSSISQIMFNPARPYLLYASFRRHDYIYTWDLRGDVSRPTQRFHRNSQDDPVKRAGAVETNQRLRFDVDIGGNWLSVGNKHGEISFFDLNTVQDVVQTSEGGSEIPTNKASPIYDAHNDAIGSVVFHPFKPLLLSTSGSRHFD</sequence>
<reference evidence="1" key="1">
    <citation type="journal article" date="2021" name="Environ. Microbiol.">
        <title>Gene family expansions and transcriptome signatures uncover fungal adaptations to wood decay.</title>
        <authorList>
            <person name="Hage H."/>
            <person name="Miyauchi S."/>
            <person name="Viragh M."/>
            <person name="Drula E."/>
            <person name="Min B."/>
            <person name="Chaduli D."/>
            <person name="Navarro D."/>
            <person name="Favel A."/>
            <person name="Norest M."/>
            <person name="Lesage-Meessen L."/>
            <person name="Balint B."/>
            <person name="Merenyi Z."/>
            <person name="de Eugenio L."/>
            <person name="Morin E."/>
            <person name="Martinez A.T."/>
            <person name="Baldrian P."/>
            <person name="Stursova M."/>
            <person name="Martinez M.J."/>
            <person name="Novotny C."/>
            <person name="Magnuson J.K."/>
            <person name="Spatafora J.W."/>
            <person name="Maurice S."/>
            <person name="Pangilinan J."/>
            <person name="Andreopoulos W."/>
            <person name="LaButti K."/>
            <person name="Hundley H."/>
            <person name="Na H."/>
            <person name="Kuo A."/>
            <person name="Barry K."/>
            <person name="Lipzen A."/>
            <person name="Henrissat B."/>
            <person name="Riley R."/>
            <person name="Ahrendt S."/>
            <person name="Nagy L.G."/>
            <person name="Grigoriev I.V."/>
            <person name="Martin F."/>
            <person name="Rosso M.N."/>
        </authorList>
    </citation>
    <scope>NUCLEOTIDE SEQUENCE</scope>
    <source>
        <strain evidence="1">CBS 384.51</strain>
    </source>
</reference>
<feature type="non-terminal residue" evidence="1">
    <location>
        <position position="397"/>
    </location>
</feature>
<dbReference type="EMBL" id="MU274917">
    <property type="protein sequence ID" value="KAI0087525.1"/>
    <property type="molecule type" value="Genomic_DNA"/>
</dbReference>
<comment type="caution">
    <text evidence="1">The sequence shown here is derived from an EMBL/GenBank/DDBJ whole genome shotgun (WGS) entry which is preliminary data.</text>
</comment>
<protein>
    <submittedName>
        <fullName evidence="1">WD40-repeat-containing domain protein</fullName>
    </submittedName>
</protein>
<evidence type="ECO:0000313" key="2">
    <source>
        <dbReference type="Proteomes" id="UP001055072"/>
    </source>
</evidence>